<comment type="caution">
    <text evidence="1">The sequence shown here is derived from an EMBL/GenBank/DDBJ whole genome shotgun (WGS) entry which is preliminary data.</text>
</comment>
<sequence length="130" mass="15522">MKARQKLDETQLTPVKVYKLLSVIFPKANDYAPSESGYVEELSELREFSIRSIRDLRLLLKRHRREIISIDRSPINAYHQKMYREEMGDAVFLDHMKKCYWFALPAILRIALELEFGEQYTEFAHKRDNI</sequence>
<organism evidence="1 2">
    <name type="scientific">Vibrio stylophorae</name>
    <dbReference type="NCBI Taxonomy" id="659351"/>
    <lineage>
        <taxon>Bacteria</taxon>
        <taxon>Pseudomonadati</taxon>
        <taxon>Pseudomonadota</taxon>
        <taxon>Gammaproteobacteria</taxon>
        <taxon>Vibrionales</taxon>
        <taxon>Vibrionaceae</taxon>
        <taxon>Vibrio</taxon>
    </lineage>
</organism>
<protein>
    <submittedName>
        <fullName evidence="1">Uncharacterized protein</fullName>
    </submittedName>
</protein>
<keyword evidence="2" id="KW-1185">Reference proteome</keyword>
<dbReference type="RefSeq" id="WP_237468219.1">
    <property type="nucleotide sequence ID" value="NZ_CAKLDI010000002.1"/>
</dbReference>
<accession>A0ABM8ZXD8</accession>
<proteinExistence type="predicted"/>
<dbReference type="Proteomes" id="UP000838672">
    <property type="component" value="Unassembled WGS sequence"/>
</dbReference>
<evidence type="ECO:0000313" key="2">
    <source>
        <dbReference type="Proteomes" id="UP000838672"/>
    </source>
</evidence>
<name>A0ABM8ZXD8_9VIBR</name>
<reference evidence="1" key="1">
    <citation type="submission" date="2021-11" db="EMBL/GenBank/DDBJ databases">
        <authorList>
            <person name="Rodrigo-Torres L."/>
            <person name="Arahal R. D."/>
            <person name="Lucena T."/>
        </authorList>
    </citation>
    <scope>NUCLEOTIDE SEQUENCE</scope>
    <source>
        <strain evidence="1">CECT 7929</strain>
    </source>
</reference>
<gene>
    <name evidence="1" type="ORF">VST7929_02959</name>
</gene>
<dbReference type="EMBL" id="CAKLDI010000002">
    <property type="protein sequence ID" value="CAH0535386.1"/>
    <property type="molecule type" value="Genomic_DNA"/>
</dbReference>
<evidence type="ECO:0000313" key="1">
    <source>
        <dbReference type="EMBL" id="CAH0535386.1"/>
    </source>
</evidence>